<dbReference type="PANTHER" id="PTHR22999:SF23">
    <property type="entry name" value="SORTING NEXIN-16"/>
    <property type="match status" value="1"/>
</dbReference>
<feature type="domain" description="PXA" evidence="4">
    <location>
        <begin position="79"/>
        <end position="265"/>
    </location>
</feature>
<dbReference type="PROSITE" id="PS51207">
    <property type="entry name" value="PXA"/>
    <property type="match status" value="1"/>
</dbReference>
<dbReference type="AlphaFoldDB" id="A0A4U0TQN1"/>
<name>A0A4U0TQN1_9PEZI</name>
<evidence type="ECO:0000313" key="6">
    <source>
        <dbReference type="Proteomes" id="UP000308549"/>
    </source>
</evidence>
<dbReference type="GO" id="GO:0035091">
    <property type="term" value="F:phosphatidylinositol binding"/>
    <property type="evidence" value="ECO:0007669"/>
    <property type="project" value="TreeGrafter"/>
</dbReference>
<dbReference type="GO" id="GO:0045022">
    <property type="term" value="P:early endosome to late endosome transport"/>
    <property type="evidence" value="ECO:0007669"/>
    <property type="project" value="TreeGrafter"/>
</dbReference>
<keyword evidence="2" id="KW-0963">Cytoplasm</keyword>
<comment type="caution">
    <text evidence="5">The sequence shown here is derived from an EMBL/GenBank/DDBJ whole genome shotgun (WGS) entry which is preliminary data.</text>
</comment>
<evidence type="ECO:0000256" key="2">
    <source>
        <dbReference type="ARBA" id="ARBA00022490"/>
    </source>
</evidence>
<organism evidence="5 6">
    <name type="scientific">Salinomyces thailandicus</name>
    <dbReference type="NCBI Taxonomy" id="706561"/>
    <lineage>
        <taxon>Eukaryota</taxon>
        <taxon>Fungi</taxon>
        <taxon>Dikarya</taxon>
        <taxon>Ascomycota</taxon>
        <taxon>Pezizomycotina</taxon>
        <taxon>Dothideomycetes</taxon>
        <taxon>Dothideomycetidae</taxon>
        <taxon>Mycosphaerellales</taxon>
        <taxon>Teratosphaeriaceae</taxon>
        <taxon>Salinomyces</taxon>
    </lineage>
</organism>
<reference evidence="5 6" key="1">
    <citation type="submission" date="2017-03" db="EMBL/GenBank/DDBJ databases">
        <title>Genomes of endolithic fungi from Antarctica.</title>
        <authorList>
            <person name="Coleine C."/>
            <person name="Masonjones S."/>
            <person name="Stajich J.E."/>
        </authorList>
    </citation>
    <scope>NUCLEOTIDE SEQUENCE [LARGE SCALE GENOMIC DNA]</scope>
    <source>
        <strain evidence="5 6">CCFEE 6315</strain>
    </source>
</reference>
<proteinExistence type="predicted"/>
<evidence type="ECO:0000256" key="1">
    <source>
        <dbReference type="ARBA" id="ARBA00004496"/>
    </source>
</evidence>
<feature type="compositionally biased region" description="Basic and acidic residues" evidence="3">
    <location>
        <begin position="56"/>
        <end position="70"/>
    </location>
</feature>
<dbReference type="GO" id="GO:0005770">
    <property type="term" value="C:late endosome"/>
    <property type="evidence" value="ECO:0007669"/>
    <property type="project" value="TreeGrafter"/>
</dbReference>
<dbReference type="InterPro" id="IPR051837">
    <property type="entry name" value="SortingNexin/PXDomain-PKLike"/>
</dbReference>
<feature type="region of interest" description="Disordered" evidence="3">
    <location>
        <begin position="53"/>
        <end position="72"/>
    </location>
</feature>
<protein>
    <recommendedName>
        <fullName evidence="4">PXA domain-containing protein</fullName>
    </recommendedName>
</protein>
<comment type="subcellular location">
    <subcellularLocation>
        <location evidence="1">Cytoplasm</location>
    </subcellularLocation>
</comment>
<dbReference type="GO" id="GO:0005769">
    <property type="term" value="C:early endosome"/>
    <property type="evidence" value="ECO:0007669"/>
    <property type="project" value="TreeGrafter"/>
</dbReference>
<dbReference type="InterPro" id="IPR003114">
    <property type="entry name" value="Phox_assoc"/>
</dbReference>
<dbReference type="Pfam" id="PF02194">
    <property type="entry name" value="PXA"/>
    <property type="match status" value="1"/>
</dbReference>
<evidence type="ECO:0000259" key="4">
    <source>
        <dbReference type="PROSITE" id="PS51207"/>
    </source>
</evidence>
<dbReference type="OrthoDB" id="5582218at2759"/>
<dbReference type="SMART" id="SM00313">
    <property type="entry name" value="PXA"/>
    <property type="match status" value="1"/>
</dbReference>
<keyword evidence="6" id="KW-1185">Reference proteome</keyword>
<feature type="region of interest" description="Disordered" evidence="3">
    <location>
        <begin position="1"/>
        <end position="41"/>
    </location>
</feature>
<sequence>MAQGERPGRHSRHPSRIITRTNSARDEPQRPAKPKDDPTIRFIKLTLCAKSTAGPKNDKREESNDEKPLEELLPPLTSSNEIDVQLYAIIAVILNQFVQSWYNRITPDSDFVSEIVQIIAHCTRGTEERLRQVDLLDLLFDELPGLLSAHLSAAKTARNAVHVQQQRLDADIRLKTVYHALRPHHALSPPPIDVATTLAQKENESDWCQLLVSDIVRLLLPPEDLLNPCLDALVTEIFSEMIVHSAILGKASEPWMLWEGIAKSIYAIRPDLRLPKEPVSASPANRLEQFGLLSSAEAVMRKQSGERRGNLDFAVSAFWMATHLTILAWNLIRAFVIALMSAASLPQRPPRNVMDPVVEEKVHRAAGGSVADPAAPAAVEQRPVISMNIWTCVGQLTNLQERMPWLTGCLSLLQWLAVRGPGQVCRTNSSLDRLIASYIHDRLLDPALLPPLLQATRNAIFPDNAMAPGRVPPTSDEVLQIKCECARTIVEIVPEAVRTRYFATNDKAVMRRDVEEQLEVLGDPYVNKHLIVAAVELIVVRLFPELADPSSVV</sequence>
<feature type="compositionally biased region" description="Basic and acidic residues" evidence="3">
    <location>
        <begin position="23"/>
        <end position="39"/>
    </location>
</feature>
<evidence type="ECO:0000313" key="5">
    <source>
        <dbReference type="EMBL" id="TKA24384.1"/>
    </source>
</evidence>
<accession>A0A4U0TQN1</accession>
<dbReference type="PANTHER" id="PTHR22999">
    <property type="entry name" value="PX SERINE/THREONINE KINASE PXK"/>
    <property type="match status" value="1"/>
</dbReference>
<evidence type="ECO:0000256" key="3">
    <source>
        <dbReference type="SAM" id="MobiDB-lite"/>
    </source>
</evidence>
<dbReference type="EMBL" id="NAJL01000044">
    <property type="protein sequence ID" value="TKA24384.1"/>
    <property type="molecule type" value="Genomic_DNA"/>
</dbReference>
<dbReference type="Proteomes" id="UP000308549">
    <property type="component" value="Unassembled WGS sequence"/>
</dbReference>
<gene>
    <name evidence="5" type="ORF">B0A50_06704</name>
</gene>